<dbReference type="InterPro" id="IPR013783">
    <property type="entry name" value="Ig-like_fold"/>
</dbReference>
<dbReference type="Gene3D" id="2.60.40.10">
    <property type="entry name" value="Immunoglobulins"/>
    <property type="match status" value="1"/>
</dbReference>
<evidence type="ECO:0000313" key="4">
    <source>
        <dbReference type="Proteomes" id="UP000784294"/>
    </source>
</evidence>
<dbReference type="InterPro" id="IPR036116">
    <property type="entry name" value="FN3_sf"/>
</dbReference>
<gene>
    <name evidence="3" type="ORF">PXEA_LOCUS7936</name>
</gene>
<accession>A0A448WL91</accession>
<dbReference type="Proteomes" id="UP000784294">
    <property type="component" value="Unassembled WGS sequence"/>
</dbReference>
<name>A0A448WL91_9PLAT</name>
<feature type="domain" description="Fibronectin type-III" evidence="2">
    <location>
        <begin position="184"/>
        <end position="247"/>
    </location>
</feature>
<dbReference type="EMBL" id="CAAALY010021352">
    <property type="protein sequence ID" value="VEL14496.1"/>
    <property type="molecule type" value="Genomic_DNA"/>
</dbReference>
<dbReference type="CDD" id="cd00063">
    <property type="entry name" value="FN3"/>
    <property type="match status" value="1"/>
</dbReference>
<comment type="caution">
    <text evidence="3">The sequence shown here is derived from an EMBL/GenBank/DDBJ whole genome shotgun (WGS) entry which is preliminary data.</text>
</comment>
<evidence type="ECO:0000256" key="1">
    <source>
        <dbReference type="SAM" id="MobiDB-lite"/>
    </source>
</evidence>
<sequence length="247" mass="27626">MMSQEADMDNLSWCSREVYVSQRTQASKAVDTVASDSLYMTLPTTPEADHLAASPGRTSTGQIGQAEQLTALKTSSSNHFSELLQSSQLGSSMISARVFSSKLTAKSPDEYNSSSTSKAQKQKKWSSKTGATIKKTRLFPTKLEDDEFVIRVGMDIKDVDERYEKIKVDGQTVLYRKDRKFGVSSEAVKSVSPENLPRAIRLHWLAPDDPNGLILHYWIRYRRVSSRYLEGFWPSASGLNTSIDEVN</sequence>
<protein>
    <recommendedName>
        <fullName evidence="2">Fibronectin type-III domain-containing protein</fullName>
    </recommendedName>
</protein>
<keyword evidence="4" id="KW-1185">Reference proteome</keyword>
<evidence type="ECO:0000259" key="2">
    <source>
        <dbReference type="PROSITE" id="PS50853"/>
    </source>
</evidence>
<dbReference type="SUPFAM" id="SSF49265">
    <property type="entry name" value="Fibronectin type III"/>
    <property type="match status" value="1"/>
</dbReference>
<reference evidence="3" key="1">
    <citation type="submission" date="2018-11" db="EMBL/GenBank/DDBJ databases">
        <authorList>
            <consortium name="Pathogen Informatics"/>
        </authorList>
    </citation>
    <scope>NUCLEOTIDE SEQUENCE</scope>
</reference>
<dbReference type="PROSITE" id="PS50853">
    <property type="entry name" value="FN3"/>
    <property type="match status" value="1"/>
</dbReference>
<feature type="region of interest" description="Disordered" evidence="1">
    <location>
        <begin position="106"/>
        <end position="128"/>
    </location>
</feature>
<evidence type="ECO:0000313" key="3">
    <source>
        <dbReference type="EMBL" id="VEL14496.1"/>
    </source>
</evidence>
<dbReference type="AlphaFoldDB" id="A0A448WL91"/>
<dbReference type="InterPro" id="IPR003961">
    <property type="entry name" value="FN3_dom"/>
</dbReference>
<organism evidence="3 4">
    <name type="scientific">Protopolystoma xenopodis</name>
    <dbReference type="NCBI Taxonomy" id="117903"/>
    <lineage>
        <taxon>Eukaryota</taxon>
        <taxon>Metazoa</taxon>
        <taxon>Spiralia</taxon>
        <taxon>Lophotrochozoa</taxon>
        <taxon>Platyhelminthes</taxon>
        <taxon>Monogenea</taxon>
        <taxon>Polyopisthocotylea</taxon>
        <taxon>Polystomatidea</taxon>
        <taxon>Polystomatidae</taxon>
        <taxon>Protopolystoma</taxon>
    </lineage>
</organism>
<proteinExistence type="predicted"/>